<dbReference type="Proteomes" id="UP000018211">
    <property type="component" value="Unassembled WGS sequence"/>
</dbReference>
<sequence length="163" mass="18736">MDHRVEMLNAIRESSEELGEYLPWVPHALDDKASIDATNRAIENFQTFENELRYSIFEKSTGTFVGVIGLIIRNKDIPYFEIGYWLRSTYAGRGYMTEAVSTIESHAFDTYKARRLEIKMAESNIKSRAVAERCGYLYEGTLKFDKILPNGDLNSTVIYAKTR</sequence>
<dbReference type="GO" id="GO:0008999">
    <property type="term" value="F:protein-N-terminal-alanine acetyltransferase activity"/>
    <property type="evidence" value="ECO:0007669"/>
    <property type="project" value="TreeGrafter"/>
</dbReference>
<dbReference type="PANTHER" id="PTHR43441">
    <property type="entry name" value="RIBOSOMAL-PROTEIN-SERINE ACETYLTRANSFERASE"/>
    <property type="match status" value="1"/>
</dbReference>
<dbReference type="PROSITE" id="PS51186">
    <property type="entry name" value="GNAT"/>
    <property type="match status" value="1"/>
</dbReference>
<name>A0AAV2VTC0_9VIBR</name>
<proteinExistence type="predicted"/>
<gene>
    <name evidence="2" type="ORF">VIBNISOn1_410101</name>
</gene>
<dbReference type="GO" id="GO:0005737">
    <property type="term" value="C:cytoplasm"/>
    <property type="evidence" value="ECO:0007669"/>
    <property type="project" value="TreeGrafter"/>
</dbReference>
<comment type="caution">
    <text evidence="2">The sequence shown here is derived from an EMBL/GenBank/DDBJ whole genome shotgun (WGS) entry which is preliminary data.</text>
</comment>
<keyword evidence="2" id="KW-0689">Ribosomal protein</keyword>
<evidence type="ECO:0000313" key="2">
    <source>
        <dbReference type="EMBL" id="CCO47948.1"/>
    </source>
</evidence>
<dbReference type="Gene3D" id="3.40.630.30">
    <property type="match status" value="1"/>
</dbReference>
<keyword evidence="2" id="KW-0687">Ribonucleoprotein</keyword>
<evidence type="ECO:0000313" key="3">
    <source>
        <dbReference type="Proteomes" id="UP000018211"/>
    </source>
</evidence>
<evidence type="ECO:0000259" key="1">
    <source>
        <dbReference type="PROSITE" id="PS51186"/>
    </source>
</evidence>
<dbReference type="InterPro" id="IPR000182">
    <property type="entry name" value="GNAT_dom"/>
</dbReference>
<dbReference type="GO" id="GO:1990189">
    <property type="term" value="F:protein N-terminal-serine acetyltransferase activity"/>
    <property type="evidence" value="ECO:0007669"/>
    <property type="project" value="TreeGrafter"/>
</dbReference>
<dbReference type="PANTHER" id="PTHR43441:SF3">
    <property type="entry name" value="ACETYLTRANSFERASE"/>
    <property type="match status" value="1"/>
</dbReference>
<dbReference type="InterPro" id="IPR016181">
    <property type="entry name" value="Acyl_CoA_acyltransferase"/>
</dbReference>
<dbReference type="InterPro" id="IPR051908">
    <property type="entry name" value="Ribosomal_N-acetyltransferase"/>
</dbReference>
<dbReference type="GO" id="GO:0005840">
    <property type="term" value="C:ribosome"/>
    <property type="evidence" value="ECO:0007669"/>
    <property type="project" value="UniProtKB-KW"/>
</dbReference>
<reference evidence="2 3" key="1">
    <citation type="journal article" date="2013" name="ISME J.">
        <title>Comparative genomics of pathogenic lineages of Vibrio nigripulchritudo identifies virulence-associated traits.</title>
        <authorList>
            <person name="Goudenege D."/>
            <person name="Labreuche Y."/>
            <person name="Krin E."/>
            <person name="Ansquer D."/>
            <person name="Mangenot S."/>
            <person name="Calteau A."/>
            <person name="Medigue C."/>
            <person name="Mazel D."/>
            <person name="Polz M.F."/>
            <person name="Le Roux F."/>
        </authorList>
    </citation>
    <scope>NUCLEOTIDE SEQUENCE [LARGE SCALE GENOMIC DNA]</scope>
    <source>
        <strain evidence="2 3">SOn1</strain>
    </source>
</reference>
<dbReference type="Pfam" id="PF13302">
    <property type="entry name" value="Acetyltransf_3"/>
    <property type="match status" value="1"/>
</dbReference>
<organism evidence="2 3">
    <name type="scientific">Vibrio nigripulchritudo SOn1</name>
    <dbReference type="NCBI Taxonomy" id="1238450"/>
    <lineage>
        <taxon>Bacteria</taxon>
        <taxon>Pseudomonadati</taxon>
        <taxon>Pseudomonadota</taxon>
        <taxon>Gammaproteobacteria</taxon>
        <taxon>Vibrionales</taxon>
        <taxon>Vibrionaceae</taxon>
        <taxon>Vibrio</taxon>
    </lineage>
</organism>
<dbReference type="AlphaFoldDB" id="A0AAV2VTC0"/>
<feature type="domain" description="N-acetyltransferase" evidence="1">
    <location>
        <begin position="9"/>
        <end position="163"/>
    </location>
</feature>
<dbReference type="SUPFAM" id="SSF55729">
    <property type="entry name" value="Acyl-CoA N-acyltransferases (Nat)"/>
    <property type="match status" value="1"/>
</dbReference>
<dbReference type="EMBL" id="CAOF01000133">
    <property type="protein sequence ID" value="CCO47948.1"/>
    <property type="molecule type" value="Genomic_DNA"/>
</dbReference>
<protein>
    <submittedName>
        <fullName evidence="2">Ribosomal protein N-acetyltransferase</fullName>
    </submittedName>
</protein>
<accession>A0AAV2VTC0</accession>